<evidence type="ECO:0000313" key="1">
    <source>
        <dbReference type="EMBL" id="KAH7843421.1"/>
    </source>
</evidence>
<organism evidence="1 2">
    <name type="scientific">Vaccinium darrowii</name>
    <dbReference type="NCBI Taxonomy" id="229202"/>
    <lineage>
        <taxon>Eukaryota</taxon>
        <taxon>Viridiplantae</taxon>
        <taxon>Streptophyta</taxon>
        <taxon>Embryophyta</taxon>
        <taxon>Tracheophyta</taxon>
        <taxon>Spermatophyta</taxon>
        <taxon>Magnoliopsida</taxon>
        <taxon>eudicotyledons</taxon>
        <taxon>Gunneridae</taxon>
        <taxon>Pentapetalae</taxon>
        <taxon>asterids</taxon>
        <taxon>Ericales</taxon>
        <taxon>Ericaceae</taxon>
        <taxon>Vaccinioideae</taxon>
        <taxon>Vaccinieae</taxon>
        <taxon>Vaccinium</taxon>
    </lineage>
</organism>
<protein>
    <submittedName>
        <fullName evidence="1">Uncharacterized protein</fullName>
    </submittedName>
</protein>
<proteinExistence type="predicted"/>
<dbReference type="Proteomes" id="UP000828048">
    <property type="component" value="Chromosome 1"/>
</dbReference>
<dbReference type="EMBL" id="CM037151">
    <property type="protein sequence ID" value="KAH7843421.1"/>
    <property type="molecule type" value="Genomic_DNA"/>
</dbReference>
<sequence>MSDQKNKELDHNRRPTPPFFGLQAKRQIGGKWNALTSEEQQPCKDMARMESGEKAKNKALPPVKPRKDYIQVRITLPTLVNIMKRFNDKQHEAVMYVGLGGLLELISTNSCPLSMLTDDDGNEFKRKFVLFILGSFLCPTNMPAIGQSWVHVVRDVEGMKDYNWEKLTLDYLVESIRNAKQELFYLDRITLVSSHDVRQSSTPCLAYWGDAKIKQTLKLFEASGGYENHETDVNFNSVEERSQIDMKSKGMASNDGTLMKRVAKYLGDIKTLLVYNNNLLVDIKYLVSERVQKSKAQRLTEVPRTISMEFEKQGNSIAEIVASSPVAIEKVDLIVLSSDTQEESKLSKKKNAQLSKNTTRRGRPCKNNLCEVVSCINDDGR</sequence>
<evidence type="ECO:0000313" key="2">
    <source>
        <dbReference type="Proteomes" id="UP000828048"/>
    </source>
</evidence>
<reference evidence="1 2" key="1">
    <citation type="journal article" date="2021" name="Hortic Res">
        <title>High-quality reference genome and annotation aids understanding of berry development for evergreen blueberry (Vaccinium darrowii).</title>
        <authorList>
            <person name="Yu J."/>
            <person name="Hulse-Kemp A.M."/>
            <person name="Babiker E."/>
            <person name="Staton M."/>
        </authorList>
    </citation>
    <scope>NUCLEOTIDE SEQUENCE [LARGE SCALE GENOMIC DNA]</scope>
    <source>
        <strain evidence="2">cv. NJ 8807/NJ 8810</strain>
        <tissue evidence="1">Young leaf</tissue>
    </source>
</reference>
<keyword evidence="2" id="KW-1185">Reference proteome</keyword>
<gene>
    <name evidence="1" type="ORF">Vadar_016412</name>
</gene>
<name>A0ACB7XR37_9ERIC</name>
<comment type="caution">
    <text evidence="1">The sequence shown here is derived from an EMBL/GenBank/DDBJ whole genome shotgun (WGS) entry which is preliminary data.</text>
</comment>
<accession>A0ACB7XR37</accession>